<name>A0A7D4Q5C3_9SPHI</name>
<accession>A0A7D4Q5C3</accession>
<dbReference type="AlphaFoldDB" id="A0A7D4Q5C3"/>
<proteinExistence type="predicted"/>
<dbReference type="EMBL" id="CP054139">
    <property type="protein sequence ID" value="QKJ28451.1"/>
    <property type="molecule type" value="Genomic_DNA"/>
</dbReference>
<dbReference type="KEGG" id="mmab:HQ865_01300"/>
<protein>
    <recommendedName>
        <fullName evidence="3">XRE family transcriptional regulator</fullName>
    </recommendedName>
</protein>
<organism evidence="1 2">
    <name type="scientific">Mucilaginibacter mali</name>
    <dbReference type="NCBI Taxonomy" id="2740462"/>
    <lineage>
        <taxon>Bacteria</taxon>
        <taxon>Pseudomonadati</taxon>
        <taxon>Bacteroidota</taxon>
        <taxon>Sphingobacteriia</taxon>
        <taxon>Sphingobacteriales</taxon>
        <taxon>Sphingobacteriaceae</taxon>
        <taxon>Mucilaginibacter</taxon>
    </lineage>
</organism>
<dbReference type="Proteomes" id="UP000505355">
    <property type="component" value="Chromosome"/>
</dbReference>
<dbReference type="RefSeq" id="WP_173413153.1">
    <property type="nucleotide sequence ID" value="NZ_CP054139.1"/>
</dbReference>
<evidence type="ECO:0000313" key="1">
    <source>
        <dbReference type="EMBL" id="QKJ28451.1"/>
    </source>
</evidence>
<evidence type="ECO:0000313" key="2">
    <source>
        <dbReference type="Proteomes" id="UP000505355"/>
    </source>
</evidence>
<evidence type="ECO:0008006" key="3">
    <source>
        <dbReference type="Google" id="ProtNLM"/>
    </source>
</evidence>
<gene>
    <name evidence="1" type="ORF">HQ865_01300</name>
</gene>
<sequence length="74" mass="8182">MCANPKYNIGRLISAMPGNPKSNRYKFCIELHIDIRTLDNWDAVPAGSKHSISADHLLKAASFLNCQPTELING</sequence>
<reference evidence="1 2" key="1">
    <citation type="submission" date="2020-05" db="EMBL/GenBank/DDBJ databases">
        <title>Mucilaginibacter mali sp. nov.</title>
        <authorList>
            <person name="Kim H.S."/>
            <person name="Lee K.C."/>
            <person name="Suh M.K."/>
            <person name="Kim J.-S."/>
            <person name="Han K.-I."/>
            <person name="Eom M.K."/>
            <person name="Shin Y.K."/>
            <person name="Lee J.-S."/>
        </authorList>
    </citation>
    <scope>NUCLEOTIDE SEQUENCE [LARGE SCALE GENOMIC DNA]</scope>
    <source>
        <strain evidence="1 2">G2-14</strain>
    </source>
</reference>
<keyword evidence="2" id="KW-1185">Reference proteome</keyword>